<protein>
    <submittedName>
        <fullName evidence="1">Uncharacterized protein</fullName>
    </submittedName>
</protein>
<dbReference type="EMBL" id="CP056071">
    <property type="protein sequence ID" value="UVC50045.1"/>
    <property type="molecule type" value="Genomic_DNA"/>
</dbReference>
<evidence type="ECO:0000313" key="2">
    <source>
        <dbReference type="Proteomes" id="UP000244811"/>
    </source>
</evidence>
<name>A0A976SJS2_THEOR</name>
<sequence length="165" mass="19488">MTETIPQGENILYLDTSHASNEHHIIDTLILTKEEKGYLYEITKVDKIDTIVYKVDEKVHKFIDFASKVSGKNIEEILVYFIRYNENPLYLSILTEDTHEKTENMYKRINYKLNKNGIWEEASDYALIFTDLNELAHKHDMLQYFEIDEFGNKHCTKSNFPVELS</sequence>
<dbReference type="AlphaFoldDB" id="A0A976SJS2"/>
<proteinExistence type="predicted"/>
<accession>A0A976SJS2</accession>
<reference evidence="1" key="1">
    <citation type="submission" date="2022-07" db="EMBL/GenBank/DDBJ databases">
        <title>Evaluation of T. orientalis genome assembly methods using nanopore sequencing and analysis of variation between genomes.</title>
        <authorList>
            <person name="Yam J."/>
            <person name="Micallef M.L."/>
            <person name="Liu M."/>
            <person name="Djordjevic S.P."/>
            <person name="Bogema D.R."/>
            <person name="Jenkins C."/>
        </authorList>
    </citation>
    <scope>NUCLEOTIDE SEQUENCE</scope>
    <source>
        <strain evidence="1">Goon Nure</strain>
    </source>
</reference>
<gene>
    <name evidence="1" type="ORF">MACK_003668</name>
</gene>
<dbReference type="Proteomes" id="UP000244811">
    <property type="component" value="Chromosome 2"/>
</dbReference>
<evidence type="ECO:0000313" key="1">
    <source>
        <dbReference type="EMBL" id="UVC50045.1"/>
    </source>
</evidence>
<organism evidence="1 2">
    <name type="scientific">Theileria orientalis</name>
    <dbReference type="NCBI Taxonomy" id="68886"/>
    <lineage>
        <taxon>Eukaryota</taxon>
        <taxon>Sar</taxon>
        <taxon>Alveolata</taxon>
        <taxon>Apicomplexa</taxon>
        <taxon>Aconoidasida</taxon>
        <taxon>Piroplasmida</taxon>
        <taxon>Theileriidae</taxon>
        <taxon>Theileria</taxon>
    </lineage>
</organism>